<organism evidence="4 5">
    <name type="scientific">Sphaerotilus mobilis</name>
    <dbReference type="NCBI Taxonomy" id="47994"/>
    <lineage>
        <taxon>Bacteria</taxon>
        <taxon>Pseudomonadati</taxon>
        <taxon>Pseudomonadota</taxon>
        <taxon>Betaproteobacteria</taxon>
        <taxon>Burkholderiales</taxon>
        <taxon>Sphaerotilaceae</taxon>
        <taxon>Sphaerotilus</taxon>
    </lineage>
</organism>
<feature type="region of interest" description="Disordered" evidence="1">
    <location>
        <begin position="675"/>
        <end position="720"/>
    </location>
</feature>
<feature type="region of interest" description="Disordered" evidence="1">
    <location>
        <begin position="768"/>
        <end position="789"/>
    </location>
</feature>
<keyword evidence="2" id="KW-0732">Signal</keyword>
<dbReference type="Gene3D" id="3.10.350.10">
    <property type="entry name" value="LysM domain"/>
    <property type="match status" value="1"/>
</dbReference>
<sequence>MALKQVAAAVALSALLAGAPSAWALSLGRLTVQSALGESLRAEIDVTSLTPEEAANLRVRIAPPDAYRIAGVDYNPVLPQTSVAVQRRPDGSAFLRISSNQSVQEPFVDVILELSWSSGRLLREYTLLFDPPATAKAPSAPAPAVAAAPPVPAAPPVAAAPAVPAAPPAPAPLTAAASAPDVAPAPAAQVAEAAPTAPAAALGKGELAVRGKGKARVDAPAAPAAPAPAEAASDAAASEVKVRAGDTLSSIARKAQPSGVSLDQMLVGLYQGNPQAFIGNNMNRLRSGVILNVPAGEQLSAIDAQEARRVIVAQSADFNAYRQRLASVVPAPVNDAAPARQGGGKVTAEVQDQKQPAATAQDRLKLDKGKPAAGKTQVASAEDKIAADRAAKEASDRASEMARNVEELKKLQAASASTPAAPAPTPAVASAPALPAPTLPVAKPAEAMASDVVAAASAPMVDTAASAASAADAALAAASAAMSGGVDAASAPASAPVPPAPVVAEEPSLLDGLAENPWVLPGAGVILALLAGLGYYRLRGRSKEDAGVTSFLESRLQPDSFFGASGGQRVDTRDASGAPSSMSYSLSQIDAIGDVDPVAEADVYLAYGRDLQAEEILKEAMRANPDRLAIRTKLLEVYAKRRDTKGYELLAGELYGLTGGQGEDWIRAQELGRSIDPDNPLYEPGGQPGFGSTAEAGGGEALGASTMPQSIVPSPSRFEHSVPDLDLSADPMGTPSAAVDLDISVPAVMDDPMPSSVSNTFPSVPSGFGSAPSAFDSRPSNGDFRGSASLDFELDDLPRSSSASASTPSIDLADLSLDLDTPLSRPGSIPAPLNVEAYDSGLGDDGSDPLARKLELAEEFNQIGDFEGARDLLQEVIDNADGTLRAKAQAMLDKLG</sequence>
<dbReference type="InterPro" id="IPR018392">
    <property type="entry name" value="LysM"/>
</dbReference>
<feature type="region of interest" description="Disordered" evidence="1">
    <location>
        <begin position="138"/>
        <end position="176"/>
    </location>
</feature>
<gene>
    <name evidence="4" type="ORF">EV685_0598</name>
</gene>
<dbReference type="Gene3D" id="1.20.58.2200">
    <property type="match status" value="1"/>
</dbReference>
<dbReference type="AlphaFoldDB" id="A0A4Q7LWV0"/>
<dbReference type="Pfam" id="PF25800">
    <property type="entry name" value="FimV_N"/>
    <property type="match status" value="1"/>
</dbReference>
<dbReference type="InterPro" id="IPR020011">
    <property type="entry name" value="FimV_C"/>
</dbReference>
<dbReference type="Proteomes" id="UP000293433">
    <property type="component" value="Unassembled WGS sequence"/>
</dbReference>
<dbReference type="PROSITE" id="PS51782">
    <property type="entry name" value="LYSM"/>
    <property type="match status" value="1"/>
</dbReference>
<evidence type="ECO:0000259" key="3">
    <source>
        <dbReference type="PROSITE" id="PS51782"/>
    </source>
</evidence>
<dbReference type="EMBL" id="SGWV01000007">
    <property type="protein sequence ID" value="RZS58309.1"/>
    <property type="molecule type" value="Genomic_DNA"/>
</dbReference>
<dbReference type="InterPro" id="IPR020012">
    <property type="entry name" value="LysM_FimV"/>
</dbReference>
<accession>A0A4Q7LWV0</accession>
<dbReference type="RefSeq" id="WP_242615387.1">
    <property type="nucleotide sequence ID" value="NZ_SGWV01000007.1"/>
</dbReference>
<feature type="signal peptide" evidence="2">
    <location>
        <begin position="1"/>
        <end position="24"/>
    </location>
</feature>
<feature type="domain" description="LysM" evidence="3">
    <location>
        <begin position="238"/>
        <end position="293"/>
    </location>
</feature>
<dbReference type="CDD" id="cd00118">
    <property type="entry name" value="LysM"/>
    <property type="match status" value="1"/>
</dbReference>
<reference evidence="4 5" key="1">
    <citation type="submission" date="2019-02" db="EMBL/GenBank/DDBJ databases">
        <title>Genomic Encyclopedia of Type Strains, Phase IV (KMG-IV): sequencing the most valuable type-strain genomes for metagenomic binning, comparative biology and taxonomic classification.</title>
        <authorList>
            <person name="Goeker M."/>
        </authorList>
    </citation>
    <scope>NUCLEOTIDE SEQUENCE [LARGE SCALE GENOMIC DNA]</scope>
    <source>
        <strain evidence="4 5">DSM 10617</strain>
    </source>
</reference>
<keyword evidence="5" id="KW-1185">Reference proteome</keyword>
<dbReference type="InterPro" id="IPR057840">
    <property type="entry name" value="FimV_N"/>
</dbReference>
<evidence type="ECO:0000256" key="2">
    <source>
        <dbReference type="SAM" id="SignalP"/>
    </source>
</evidence>
<feature type="compositionally biased region" description="Low complexity" evidence="1">
    <location>
        <begin position="138"/>
        <end position="148"/>
    </location>
</feature>
<proteinExistence type="predicted"/>
<name>A0A4Q7LWV0_9BURK</name>
<evidence type="ECO:0000256" key="1">
    <source>
        <dbReference type="SAM" id="MobiDB-lite"/>
    </source>
</evidence>
<feature type="chain" id="PRO_5020893314" evidence="2">
    <location>
        <begin position="25"/>
        <end position="896"/>
    </location>
</feature>
<comment type="caution">
    <text evidence="4">The sequence shown here is derived from an EMBL/GenBank/DDBJ whole genome shotgun (WGS) entry which is preliminary data.</text>
</comment>
<feature type="region of interest" description="Disordered" evidence="1">
    <location>
        <begin position="334"/>
        <end position="381"/>
    </location>
</feature>
<dbReference type="InterPro" id="IPR036779">
    <property type="entry name" value="LysM_dom_sf"/>
</dbReference>
<evidence type="ECO:0000313" key="5">
    <source>
        <dbReference type="Proteomes" id="UP000293433"/>
    </source>
</evidence>
<evidence type="ECO:0000313" key="4">
    <source>
        <dbReference type="EMBL" id="RZS58309.1"/>
    </source>
</evidence>
<protein>
    <submittedName>
        <fullName evidence="4">Pilus assembly protein FimV</fullName>
    </submittedName>
</protein>
<dbReference type="InterPro" id="IPR038440">
    <property type="entry name" value="FimV_C_sf"/>
</dbReference>
<dbReference type="NCBIfam" id="TIGR03505">
    <property type="entry name" value="FimV_core"/>
    <property type="match status" value="1"/>
</dbReference>
<dbReference type="NCBIfam" id="TIGR03504">
    <property type="entry name" value="FimV_Cterm"/>
    <property type="match status" value="1"/>
</dbReference>